<feature type="domain" description="Protein kinase" evidence="11">
    <location>
        <begin position="37"/>
        <end position="297"/>
    </location>
</feature>
<evidence type="ECO:0000256" key="2">
    <source>
        <dbReference type="ARBA" id="ARBA00022527"/>
    </source>
</evidence>
<dbReference type="Gene3D" id="3.30.200.20">
    <property type="entry name" value="Phosphorylase Kinase, domain 1"/>
    <property type="match status" value="1"/>
</dbReference>
<comment type="catalytic activity">
    <reaction evidence="8">
        <text>L-seryl-[protein] + ATP = O-phospho-L-seryl-[protein] + ADP + H(+)</text>
        <dbReference type="Rhea" id="RHEA:17989"/>
        <dbReference type="Rhea" id="RHEA-COMP:9863"/>
        <dbReference type="Rhea" id="RHEA-COMP:11604"/>
        <dbReference type="ChEBI" id="CHEBI:15378"/>
        <dbReference type="ChEBI" id="CHEBI:29999"/>
        <dbReference type="ChEBI" id="CHEBI:30616"/>
        <dbReference type="ChEBI" id="CHEBI:83421"/>
        <dbReference type="ChEBI" id="CHEBI:456216"/>
        <dbReference type="EC" id="2.7.11.1"/>
    </reaction>
</comment>
<dbReference type="PROSITE" id="PS51178">
    <property type="entry name" value="PASTA"/>
    <property type="match status" value="3"/>
</dbReference>
<dbReference type="SMART" id="SM00740">
    <property type="entry name" value="PASTA"/>
    <property type="match status" value="3"/>
</dbReference>
<dbReference type="InterPro" id="IPR000719">
    <property type="entry name" value="Prot_kinase_dom"/>
</dbReference>
<feature type="domain" description="PASTA" evidence="12">
    <location>
        <begin position="534"/>
        <end position="598"/>
    </location>
</feature>
<evidence type="ECO:0000313" key="13">
    <source>
        <dbReference type="EMBL" id="GLY86131.1"/>
    </source>
</evidence>
<keyword evidence="14" id="KW-1185">Reference proteome</keyword>
<dbReference type="InterPro" id="IPR005543">
    <property type="entry name" value="PASTA_dom"/>
</dbReference>
<dbReference type="SMART" id="SM00220">
    <property type="entry name" value="S_TKc"/>
    <property type="match status" value="1"/>
</dbReference>
<evidence type="ECO:0000256" key="3">
    <source>
        <dbReference type="ARBA" id="ARBA00022679"/>
    </source>
</evidence>
<evidence type="ECO:0000256" key="1">
    <source>
        <dbReference type="ARBA" id="ARBA00012513"/>
    </source>
</evidence>
<dbReference type="InterPro" id="IPR011009">
    <property type="entry name" value="Kinase-like_dom_sf"/>
</dbReference>
<feature type="transmembrane region" description="Helical" evidence="10">
    <location>
        <begin position="377"/>
        <end position="395"/>
    </location>
</feature>
<proteinExistence type="predicted"/>
<evidence type="ECO:0000256" key="6">
    <source>
        <dbReference type="ARBA" id="ARBA00022840"/>
    </source>
</evidence>
<dbReference type="FunFam" id="3.30.200.20:FF:000035">
    <property type="entry name" value="Serine/threonine protein kinase Stk1"/>
    <property type="match status" value="1"/>
</dbReference>
<comment type="catalytic activity">
    <reaction evidence="7">
        <text>L-threonyl-[protein] + ATP = O-phospho-L-threonyl-[protein] + ADP + H(+)</text>
        <dbReference type="Rhea" id="RHEA:46608"/>
        <dbReference type="Rhea" id="RHEA-COMP:11060"/>
        <dbReference type="Rhea" id="RHEA-COMP:11605"/>
        <dbReference type="ChEBI" id="CHEBI:15378"/>
        <dbReference type="ChEBI" id="CHEBI:30013"/>
        <dbReference type="ChEBI" id="CHEBI:30616"/>
        <dbReference type="ChEBI" id="CHEBI:61977"/>
        <dbReference type="ChEBI" id="CHEBI:456216"/>
        <dbReference type="EC" id="2.7.11.1"/>
    </reaction>
</comment>
<dbReference type="GO" id="GO:0004674">
    <property type="term" value="F:protein serine/threonine kinase activity"/>
    <property type="evidence" value="ECO:0007669"/>
    <property type="project" value="UniProtKB-KW"/>
</dbReference>
<reference evidence="13" key="1">
    <citation type="submission" date="2023-03" db="EMBL/GenBank/DDBJ databases">
        <title>Actinoallomurus iriomotensis NBRC 103684.</title>
        <authorList>
            <person name="Ichikawa N."/>
            <person name="Sato H."/>
            <person name="Tonouchi N."/>
        </authorList>
    </citation>
    <scope>NUCLEOTIDE SEQUENCE</scope>
    <source>
        <strain evidence="13">NBRC 103684</strain>
    </source>
</reference>
<keyword evidence="5 13" id="KW-0418">Kinase</keyword>
<dbReference type="Pfam" id="PF03793">
    <property type="entry name" value="PASTA"/>
    <property type="match status" value="3"/>
</dbReference>
<feature type="region of interest" description="Disordered" evidence="9">
    <location>
        <begin position="337"/>
        <end position="366"/>
    </location>
</feature>
<accession>A0A9W6S2N5</accession>
<dbReference type="Proteomes" id="UP001165074">
    <property type="component" value="Unassembled WGS sequence"/>
</dbReference>
<dbReference type="Gene3D" id="3.30.10.20">
    <property type="match status" value="3"/>
</dbReference>
<feature type="compositionally biased region" description="Polar residues" evidence="9">
    <location>
        <begin position="564"/>
        <end position="576"/>
    </location>
</feature>
<keyword evidence="2 13" id="KW-0723">Serine/threonine-protein kinase</keyword>
<keyword evidence="10" id="KW-1133">Transmembrane helix</keyword>
<dbReference type="NCBIfam" id="NF033483">
    <property type="entry name" value="PknB_PASTA_kin"/>
    <property type="match status" value="1"/>
</dbReference>
<name>A0A9W6S2N5_9ACTN</name>
<protein>
    <recommendedName>
        <fullName evidence="1">non-specific serine/threonine protein kinase</fullName>
        <ecNumber evidence="1">2.7.11.1</ecNumber>
    </recommendedName>
</protein>
<feature type="domain" description="PASTA" evidence="12">
    <location>
        <begin position="466"/>
        <end position="533"/>
    </location>
</feature>
<dbReference type="EMBL" id="BSTK01000005">
    <property type="protein sequence ID" value="GLY86131.1"/>
    <property type="molecule type" value="Genomic_DNA"/>
</dbReference>
<evidence type="ECO:0000256" key="10">
    <source>
        <dbReference type="SAM" id="Phobius"/>
    </source>
</evidence>
<dbReference type="Gene3D" id="1.10.510.10">
    <property type="entry name" value="Transferase(Phosphotransferase) domain 1"/>
    <property type="match status" value="1"/>
</dbReference>
<dbReference type="AlphaFoldDB" id="A0A9W6S2N5"/>
<evidence type="ECO:0000259" key="12">
    <source>
        <dbReference type="PROSITE" id="PS51178"/>
    </source>
</evidence>
<dbReference type="PANTHER" id="PTHR43289">
    <property type="entry name" value="MITOGEN-ACTIVATED PROTEIN KINASE KINASE KINASE 20-RELATED"/>
    <property type="match status" value="1"/>
</dbReference>
<dbReference type="CDD" id="cd14014">
    <property type="entry name" value="STKc_PknB_like"/>
    <property type="match status" value="1"/>
</dbReference>
<dbReference type="InterPro" id="IPR008271">
    <property type="entry name" value="Ser/Thr_kinase_AS"/>
</dbReference>
<feature type="domain" description="PASTA" evidence="12">
    <location>
        <begin position="396"/>
        <end position="465"/>
    </location>
</feature>
<keyword evidence="6" id="KW-0067">ATP-binding</keyword>
<dbReference type="SUPFAM" id="SSF56112">
    <property type="entry name" value="Protein kinase-like (PK-like)"/>
    <property type="match status" value="1"/>
</dbReference>
<dbReference type="PROSITE" id="PS00108">
    <property type="entry name" value="PROTEIN_KINASE_ST"/>
    <property type="match status" value="1"/>
</dbReference>
<dbReference type="GO" id="GO:0045717">
    <property type="term" value="P:negative regulation of fatty acid biosynthetic process"/>
    <property type="evidence" value="ECO:0007669"/>
    <property type="project" value="UniProtKB-ARBA"/>
</dbReference>
<evidence type="ECO:0000259" key="11">
    <source>
        <dbReference type="PROSITE" id="PS50011"/>
    </source>
</evidence>
<dbReference type="EC" id="2.7.11.1" evidence="1"/>
<gene>
    <name evidence="13" type="ORF">Airi02_040600</name>
</gene>
<evidence type="ECO:0000256" key="4">
    <source>
        <dbReference type="ARBA" id="ARBA00022741"/>
    </source>
</evidence>
<dbReference type="PANTHER" id="PTHR43289:SF34">
    <property type="entry name" value="SERINE_THREONINE-PROTEIN KINASE YBDM-RELATED"/>
    <property type="match status" value="1"/>
</dbReference>
<sequence>MEPAAKWQVSALNPHTLHLMERAEADSLIGQVLDGRYVVRSRIARGGMATVYAGHDTKLDRTVALKVMHANLAGDEDFVRRFVDEARHAAALSHPNVVAMYDQGTDQGRVFLVMEYVAGRTLRDLLTERGRLGPRAALQVLRPILAALGAAHRVGLVHRDVKPENVLLAADGQVKVTDFGLARAVTASRQTQTGMLIGTVAYLAPEQVLTGDADARTDVYAAGIMLFELLTGYQPYQAGTPLAVAYRHVNETVPAPSSVIPGLPPQLDALVAGATDRDPARRPPDAGRFDAVAGEVLQALPPDIDSTSASVVPVPLGPSQAADGTRASLSERVTQNFRVSPDAPSSGHDGTPNPHTMVISGFEGPPRTRWRRRRASGLFAACVVVALLFGGFVWFQTEGRTARVPQLVGLSEADARLRAEKLGLKVKAGSSRQDPRVPKDKVAQVEPGVGTQVRTGTLLTLVLSTGKPPVAVPDVRKQPLDQAEQLLRQAGLQPGRQVRQDSATVPRGDVITTRPAAGKKQNPEEPVTLVVSRGITMPDLSGLTPSQAARKLAALGLNAQWRQQAPDNGQQPNTVIGQDPPAGQPVNRGDAVQVTFTDQSQCQWDPFCSYGGDQNDGGG</sequence>
<keyword evidence="10" id="KW-0812">Transmembrane</keyword>
<dbReference type="CDD" id="cd06577">
    <property type="entry name" value="PASTA_pknB"/>
    <property type="match status" value="3"/>
</dbReference>
<feature type="region of interest" description="Disordered" evidence="9">
    <location>
        <begin position="564"/>
        <end position="589"/>
    </location>
</feature>
<evidence type="ECO:0000256" key="9">
    <source>
        <dbReference type="SAM" id="MobiDB-lite"/>
    </source>
</evidence>
<dbReference type="Pfam" id="PF00069">
    <property type="entry name" value="Pkinase"/>
    <property type="match status" value="1"/>
</dbReference>
<evidence type="ECO:0000256" key="7">
    <source>
        <dbReference type="ARBA" id="ARBA00047899"/>
    </source>
</evidence>
<evidence type="ECO:0000256" key="5">
    <source>
        <dbReference type="ARBA" id="ARBA00022777"/>
    </source>
</evidence>
<keyword evidence="4" id="KW-0547">Nucleotide-binding</keyword>
<evidence type="ECO:0000313" key="14">
    <source>
        <dbReference type="Proteomes" id="UP001165074"/>
    </source>
</evidence>
<dbReference type="PROSITE" id="PS50011">
    <property type="entry name" value="PROTEIN_KINASE_DOM"/>
    <property type="match status" value="1"/>
</dbReference>
<dbReference type="FunFam" id="1.10.510.10:FF:000021">
    <property type="entry name" value="Serine/threonine protein kinase"/>
    <property type="match status" value="1"/>
</dbReference>
<evidence type="ECO:0000256" key="8">
    <source>
        <dbReference type="ARBA" id="ARBA00048679"/>
    </source>
</evidence>
<keyword evidence="3" id="KW-0808">Transferase</keyword>
<dbReference type="GO" id="GO:0005524">
    <property type="term" value="F:ATP binding"/>
    <property type="evidence" value="ECO:0007669"/>
    <property type="project" value="UniProtKB-KW"/>
</dbReference>
<organism evidence="13 14">
    <name type="scientific">Actinoallomurus iriomotensis</name>
    <dbReference type="NCBI Taxonomy" id="478107"/>
    <lineage>
        <taxon>Bacteria</taxon>
        <taxon>Bacillati</taxon>
        <taxon>Actinomycetota</taxon>
        <taxon>Actinomycetes</taxon>
        <taxon>Streptosporangiales</taxon>
        <taxon>Thermomonosporaceae</taxon>
        <taxon>Actinoallomurus</taxon>
    </lineage>
</organism>
<keyword evidence="10" id="KW-0472">Membrane</keyword>
<comment type="caution">
    <text evidence="13">The sequence shown here is derived from an EMBL/GenBank/DDBJ whole genome shotgun (WGS) entry which is preliminary data.</text>
</comment>